<evidence type="ECO:0000313" key="7">
    <source>
        <dbReference type="EMBL" id="TWR27227.1"/>
    </source>
</evidence>
<dbReference type="RefSeq" id="WP_146270639.1">
    <property type="nucleotide sequence ID" value="NZ_VOEI01000002.1"/>
</dbReference>
<dbReference type="InterPro" id="IPR006664">
    <property type="entry name" value="OMP_bac"/>
</dbReference>
<gene>
    <name evidence="7" type="ORF">FPZ42_09375</name>
</gene>
<keyword evidence="2 4" id="KW-0472">Membrane</keyword>
<dbReference type="Gene3D" id="3.30.1330.60">
    <property type="entry name" value="OmpA-like domain"/>
    <property type="match status" value="1"/>
</dbReference>
<dbReference type="GO" id="GO:0009279">
    <property type="term" value="C:cell outer membrane"/>
    <property type="evidence" value="ECO:0007669"/>
    <property type="project" value="UniProtKB-SubCell"/>
</dbReference>
<sequence length="151" mass="16661">MKNMIAAFTAILLLVSVNAIAVNKHMKMSPDAVRRYKAGLSVAAMTKNLQFDFAKANLRPIYNERLTQLAKLLVEGNYPIILRGHADAVGSRVPNWQLSQKRADAIKDFLVSKGVSAAKIVTTPFGSTIPVASNRTAEGRQRNRRVEIRLS</sequence>
<evidence type="ECO:0000256" key="3">
    <source>
        <dbReference type="ARBA" id="ARBA00023237"/>
    </source>
</evidence>
<dbReference type="PROSITE" id="PS51123">
    <property type="entry name" value="OMPA_2"/>
    <property type="match status" value="1"/>
</dbReference>
<dbReference type="OrthoDB" id="9782229at2"/>
<dbReference type="CDD" id="cd07185">
    <property type="entry name" value="OmpA_C-like"/>
    <property type="match status" value="1"/>
</dbReference>
<dbReference type="PANTHER" id="PTHR30329">
    <property type="entry name" value="STATOR ELEMENT OF FLAGELLAR MOTOR COMPLEX"/>
    <property type="match status" value="1"/>
</dbReference>
<dbReference type="EMBL" id="VOEI01000002">
    <property type="protein sequence ID" value="TWR27227.1"/>
    <property type="molecule type" value="Genomic_DNA"/>
</dbReference>
<evidence type="ECO:0000259" key="6">
    <source>
        <dbReference type="PROSITE" id="PS51123"/>
    </source>
</evidence>
<protein>
    <submittedName>
        <fullName evidence="7">OmpA family protein</fullName>
    </submittedName>
</protein>
<dbReference type="Pfam" id="PF00691">
    <property type="entry name" value="OmpA"/>
    <property type="match status" value="1"/>
</dbReference>
<keyword evidence="8" id="KW-1185">Reference proteome</keyword>
<dbReference type="InterPro" id="IPR050330">
    <property type="entry name" value="Bact_OuterMem_StrucFunc"/>
</dbReference>
<dbReference type="PRINTS" id="PR01021">
    <property type="entry name" value="OMPADOMAIN"/>
</dbReference>
<name>A0A563U798_9SPHI</name>
<evidence type="ECO:0000256" key="1">
    <source>
        <dbReference type="ARBA" id="ARBA00004442"/>
    </source>
</evidence>
<evidence type="ECO:0000256" key="5">
    <source>
        <dbReference type="SAM" id="SignalP"/>
    </source>
</evidence>
<comment type="subcellular location">
    <subcellularLocation>
        <location evidence="1">Cell outer membrane</location>
    </subcellularLocation>
</comment>
<feature type="domain" description="OmpA-like" evidence="6">
    <location>
        <begin position="38"/>
        <end position="151"/>
    </location>
</feature>
<dbReference type="InterPro" id="IPR006665">
    <property type="entry name" value="OmpA-like"/>
</dbReference>
<proteinExistence type="predicted"/>
<dbReference type="SUPFAM" id="SSF103088">
    <property type="entry name" value="OmpA-like"/>
    <property type="match status" value="1"/>
</dbReference>
<dbReference type="InterPro" id="IPR036737">
    <property type="entry name" value="OmpA-like_sf"/>
</dbReference>
<accession>A0A563U798</accession>
<keyword evidence="3" id="KW-0998">Cell outer membrane</keyword>
<evidence type="ECO:0000256" key="2">
    <source>
        <dbReference type="ARBA" id="ARBA00023136"/>
    </source>
</evidence>
<dbReference type="AlphaFoldDB" id="A0A563U798"/>
<organism evidence="7 8">
    <name type="scientific">Mucilaginibacter achroorhodeus</name>
    <dbReference type="NCBI Taxonomy" id="2599294"/>
    <lineage>
        <taxon>Bacteria</taxon>
        <taxon>Pseudomonadati</taxon>
        <taxon>Bacteroidota</taxon>
        <taxon>Sphingobacteriia</taxon>
        <taxon>Sphingobacteriales</taxon>
        <taxon>Sphingobacteriaceae</taxon>
        <taxon>Mucilaginibacter</taxon>
    </lineage>
</organism>
<evidence type="ECO:0000313" key="8">
    <source>
        <dbReference type="Proteomes" id="UP000318010"/>
    </source>
</evidence>
<feature type="signal peptide" evidence="5">
    <location>
        <begin position="1"/>
        <end position="21"/>
    </location>
</feature>
<dbReference type="PANTHER" id="PTHR30329:SF21">
    <property type="entry name" value="LIPOPROTEIN YIAD-RELATED"/>
    <property type="match status" value="1"/>
</dbReference>
<reference evidence="7 8" key="1">
    <citation type="submission" date="2019-07" db="EMBL/GenBank/DDBJ databases">
        <authorList>
            <person name="Kim J."/>
        </authorList>
    </citation>
    <scope>NUCLEOTIDE SEQUENCE [LARGE SCALE GENOMIC DNA]</scope>
    <source>
        <strain evidence="7 8">MJ1a</strain>
    </source>
</reference>
<evidence type="ECO:0000256" key="4">
    <source>
        <dbReference type="PROSITE-ProRule" id="PRU00473"/>
    </source>
</evidence>
<keyword evidence="5" id="KW-0732">Signal</keyword>
<dbReference type="Proteomes" id="UP000318010">
    <property type="component" value="Unassembled WGS sequence"/>
</dbReference>
<comment type="caution">
    <text evidence="7">The sequence shown here is derived from an EMBL/GenBank/DDBJ whole genome shotgun (WGS) entry which is preliminary data.</text>
</comment>
<feature type="chain" id="PRO_5022235222" evidence="5">
    <location>
        <begin position="22"/>
        <end position="151"/>
    </location>
</feature>